<reference evidence="9" key="4">
    <citation type="submission" date="2015-06" db="UniProtKB">
        <authorList>
            <consortium name="EnsemblMetazoa"/>
        </authorList>
    </citation>
    <scope>IDENTIFICATION</scope>
</reference>
<feature type="domain" description="C2H2-type" evidence="7">
    <location>
        <begin position="310"/>
        <end position="337"/>
    </location>
</feature>
<dbReference type="PROSITE" id="PS50157">
    <property type="entry name" value="ZINC_FINGER_C2H2_2"/>
    <property type="match status" value="4"/>
</dbReference>
<dbReference type="GO" id="GO:0008270">
    <property type="term" value="F:zinc ion binding"/>
    <property type="evidence" value="ECO:0007669"/>
    <property type="project" value="UniProtKB-KW"/>
</dbReference>
<dbReference type="GO" id="GO:0005634">
    <property type="term" value="C:nucleus"/>
    <property type="evidence" value="ECO:0007669"/>
    <property type="project" value="InterPro"/>
</dbReference>
<reference evidence="8" key="3">
    <citation type="journal article" date="2013" name="Nucleic Acids Res.">
        <title>The genome of Anopheles darlingi, the main neotropical malaria vector.</title>
        <authorList>
            <person name="Marinotti O."/>
            <person name="Cerqueira G.C."/>
            <person name="de Almeida L.G."/>
            <person name="Ferro M.I."/>
            <person name="Loreto E.L."/>
            <person name="Zaha A."/>
            <person name="Teixeira S.M."/>
            <person name="Wespiser A.R."/>
            <person name="Almeida E Silva A."/>
            <person name="Schlindwein A.D."/>
            <person name="Pacheco A.C."/>
            <person name="Silva A.L."/>
            <person name="Graveley B.R."/>
            <person name="Walenz B.P."/>
            <person name="Lima Bde A."/>
            <person name="Ribeiro C.A."/>
            <person name="Nunes-Silva C.G."/>
            <person name="de Carvalho C.R."/>
            <person name="Soares C.M."/>
            <person name="de Menezes C.B."/>
            <person name="Matiolli C."/>
            <person name="Caffrey D."/>
            <person name="Araujo D.A."/>
            <person name="de Oliveira D.M."/>
            <person name="Golenbock D."/>
            <person name="Grisard E.C."/>
            <person name="Fantinatti-Garboggini F."/>
            <person name="de Carvalho F.M."/>
            <person name="Barcellos F.G."/>
            <person name="Prosdocimi F."/>
            <person name="May G."/>
            <person name="Azevedo Junior G.M."/>
            <person name="Guimaraes G.M."/>
            <person name="Goldman G.H."/>
            <person name="Padilha I.Q."/>
            <person name="Batista Jda S."/>
            <person name="Ferro J.A."/>
            <person name="Ribeiro J.M."/>
            <person name="Fietto J.L."/>
            <person name="Dabbas K.M."/>
            <person name="Cerdeira L."/>
            <person name="Agnez-Lima L.F."/>
            <person name="Brocchi M."/>
            <person name="de Carvalho M.O."/>
            <person name="Teixeira Mde M."/>
            <person name="Diniz Maia Mde M."/>
            <person name="Goldman M.H."/>
            <person name="Cruz Schneider M.P."/>
            <person name="Felipe M.S."/>
            <person name="Hungria M."/>
            <person name="Nicolas M.F."/>
            <person name="Pereira M."/>
            <person name="Montes M.A."/>
            <person name="Cantao M.E."/>
            <person name="Vincentz M."/>
            <person name="Rafael M.S."/>
            <person name="Silverman N."/>
            <person name="Stoco P.H."/>
            <person name="Souza R.C."/>
            <person name="Vicentini R."/>
            <person name="Gazzinelli R.T."/>
            <person name="Neves Rde O."/>
            <person name="Silva R."/>
            <person name="Astolfi-Filho S."/>
            <person name="Maciel T.E."/>
            <person name="Urmenyi T.P."/>
            <person name="Tadei W.P."/>
            <person name="Camargo E.P."/>
            <person name="de Vasconcelos A.T."/>
        </authorList>
    </citation>
    <scope>NUCLEOTIDE SEQUENCE</scope>
</reference>
<protein>
    <recommendedName>
        <fullName evidence="7">C2H2-type domain-containing protein</fullName>
    </recommendedName>
</protein>
<reference evidence="8 10" key="1">
    <citation type="journal article" date="2010" name="BMC Genomics">
        <title>Combination of measures distinguishes pre-miRNAs from other stem-loops in the genome of the newly sequenced Anopheles darlingi.</title>
        <authorList>
            <person name="Mendes N.D."/>
            <person name="Freitas A.T."/>
            <person name="Vasconcelos A.T."/>
            <person name="Sagot M.F."/>
        </authorList>
    </citation>
    <scope>NUCLEOTIDE SEQUENCE</scope>
</reference>
<evidence type="ECO:0000313" key="9">
    <source>
        <dbReference type="EnsemblMetazoa" id="ADAC001332-PA"/>
    </source>
</evidence>
<feature type="domain" description="C2H2-type" evidence="7">
    <location>
        <begin position="423"/>
        <end position="446"/>
    </location>
</feature>
<dbReference type="Pfam" id="PF00096">
    <property type="entry name" value="zf-C2H2"/>
    <property type="match status" value="3"/>
</dbReference>
<dbReference type="STRING" id="43151.W5JRX0"/>
<dbReference type="eggNOG" id="KOG1721">
    <property type="taxonomic scope" value="Eukaryota"/>
</dbReference>
<dbReference type="Proteomes" id="UP000000673">
    <property type="component" value="Unassembled WGS sequence"/>
</dbReference>
<gene>
    <name evidence="8" type="ORF">AND_001332</name>
</gene>
<dbReference type="VEuPathDB" id="VectorBase:ADAC001332"/>
<evidence type="ECO:0000256" key="3">
    <source>
        <dbReference type="ARBA" id="ARBA00022771"/>
    </source>
</evidence>
<dbReference type="VEuPathDB" id="VectorBase:ADAR2_011643"/>
<evidence type="ECO:0000256" key="2">
    <source>
        <dbReference type="ARBA" id="ARBA00022737"/>
    </source>
</evidence>
<dbReference type="SMART" id="SM00355">
    <property type="entry name" value="ZnF_C2H2"/>
    <property type="match status" value="7"/>
</dbReference>
<feature type="compositionally biased region" description="Basic and acidic residues" evidence="6">
    <location>
        <begin position="195"/>
        <end position="205"/>
    </location>
</feature>
<evidence type="ECO:0000256" key="5">
    <source>
        <dbReference type="PROSITE-ProRule" id="PRU00042"/>
    </source>
</evidence>
<feature type="compositionally biased region" description="Basic and acidic residues" evidence="6">
    <location>
        <begin position="223"/>
        <end position="240"/>
    </location>
</feature>
<dbReference type="PANTHER" id="PTHR24379">
    <property type="entry name" value="KRAB AND ZINC FINGER DOMAIN-CONTAINING"/>
    <property type="match status" value="1"/>
</dbReference>
<dbReference type="AlphaFoldDB" id="W5JRX0"/>
<feature type="region of interest" description="Disordered" evidence="6">
    <location>
        <begin position="146"/>
        <end position="180"/>
    </location>
</feature>
<feature type="compositionally biased region" description="Basic and acidic residues" evidence="6">
    <location>
        <begin position="160"/>
        <end position="172"/>
    </location>
</feature>
<evidence type="ECO:0000256" key="1">
    <source>
        <dbReference type="ARBA" id="ARBA00022723"/>
    </source>
</evidence>
<proteinExistence type="predicted"/>
<evidence type="ECO:0000313" key="10">
    <source>
        <dbReference type="Proteomes" id="UP000000673"/>
    </source>
</evidence>
<dbReference type="PROSITE" id="PS00028">
    <property type="entry name" value="ZINC_FINGER_C2H2_1"/>
    <property type="match status" value="4"/>
</dbReference>
<keyword evidence="3 5" id="KW-0863">Zinc-finger</keyword>
<dbReference type="InterPro" id="IPR012934">
    <property type="entry name" value="Znf_AD"/>
</dbReference>
<dbReference type="PANTHER" id="PTHR24379:SF121">
    <property type="entry name" value="C2H2-TYPE DOMAIN-CONTAINING PROTEIN"/>
    <property type="match status" value="1"/>
</dbReference>
<accession>W5JRX0</accession>
<feature type="region of interest" description="Disordered" evidence="6">
    <location>
        <begin position="195"/>
        <end position="241"/>
    </location>
</feature>
<dbReference type="Gene3D" id="3.30.160.60">
    <property type="entry name" value="Classic Zinc Finger"/>
    <property type="match status" value="4"/>
</dbReference>
<keyword evidence="1" id="KW-0479">Metal-binding</keyword>
<dbReference type="SMART" id="SM00868">
    <property type="entry name" value="zf-AD"/>
    <property type="match status" value="1"/>
</dbReference>
<keyword evidence="10" id="KW-1185">Reference proteome</keyword>
<name>W5JRX0_ANODA</name>
<dbReference type="HOGENOM" id="CLU_020275_0_1_1"/>
<dbReference type="InterPro" id="IPR036236">
    <property type="entry name" value="Znf_C2H2_sf"/>
</dbReference>
<dbReference type="FunCoup" id="W5JRX0">
    <property type="interactions" value="27"/>
</dbReference>
<evidence type="ECO:0000259" key="7">
    <source>
        <dbReference type="PROSITE" id="PS50157"/>
    </source>
</evidence>
<organism evidence="8">
    <name type="scientific">Anopheles darlingi</name>
    <name type="common">Mosquito</name>
    <dbReference type="NCBI Taxonomy" id="43151"/>
    <lineage>
        <taxon>Eukaryota</taxon>
        <taxon>Metazoa</taxon>
        <taxon>Ecdysozoa</taxon>
        <taxon>Arthropoda</taxon>
        <taxon>Hexapoda</taxon>
        <taxon>Insecta</taxon>
        <taxon>Pterygota</taxon>
        <taxon>Neoptera</taxon>
        <taxon>Endopterygota</taxon>
        <taxon>Diptera</taxon>
        <taxon>Nematocera</taxon>
        <taxon>Culicoidea</taxon>
        <taxon>Culicidae</taxon>
        <taxon>Anophelinae</taxon>
        <taxon>Anopheles</taxon>
    </lineage>
</organism>
<dbReference type="InterPro" id="IPR013087">
    <property type="entry name" value="Znf_C2H2_type"/>
</dbReference>
<evidence type="ECO:0000256" key="6">
    <source>
        <dbReference type="SAM" id="MobiDB-lite"/>
    </source>
</evidence>
<evidence type="ECO:0000256" key="4">
    <source>
        <dbReference type="ARBA" id="ARBA00022833"/>
    </source>
</evidence>
<feature type="domain" description="C2H2-type" evidence="7">
    <location>
        <begin position="395"/>
        <end position="423"/>
    </location>
</feature>
<reference evidence="8" key="2">
    <citation type="submission" date="2010-05" db="EMBL/GenBank/DDBJ databases">
        <authorList>
            <person name="Almeida L.G."/>
            <person name="Nicolas M.F."/>
            <person name="Souza R.C."/>
            <person name="Vasconcelos A.T.R."/>
        </authorList>
    </citation>
    <scope>NUCLEOTIDE SEQUENCE</scope>
</reference>
<sequence length="457" mass="52420">MATKIDLLSGLVFSCRTCLQSAPANQMISLDEPRAEFDDGTVGEFLDSLAISIPPDLMTFLPASVCRGCHEKLEQFFEHRRKIKFVSQFLVGLVQGLLGDKSCLLKMLQTDGDKVKQLCAEHGLEYGQEISVDDLLDGFCPFTPDEQQTSKSMDSDDNDYAERTSVVEDNSPKRGSSKAQLQIEIVTDLEQIAQEEHNSDSERTDNAYCNSNSDNCDDFEASSEEKIEPSRKRTRTETSHSAKPGQRFACTKCSYKTNYSVAFKLHTQKHRDNESRLEKGYECPHPYCLQMFDTQQQLDQHHMANDHNRFVCEICGVELKHRTSFDVHMERHSGVANFPCLYCSASFYTRTECQSHINSRHVVTDRMKCPTCGALFRSRKLLRQHQTSHESERKHQCSQCDVSFKSQHYLSRHVREAHEGVRFNCTYCSKSYRRKDKLRLHIEKVHQVVLVSRLSLL</sequence>
<dbReference type="OMA" id="HISEDRA"/>
<keyword evidence="4" id="KW-0862">Zinc</keyword>
<dbReference type="EnsemblMetazoa" id="ADAC001332-RA">
    <property type="protein sequence ID" value="ADAC001332-PA"/>
    <property type="gene ID" value="ADAC001332"/>
</dbReference>
<feature type="domain" description="C2H2-type" evidence="7">
    <location>
        <begin position="367"/>
        <end position="394"/>
    </location>
</feature>
<dbReference type="SUPFAM" id="SSF57667">
    <property type="entry name" value="beta-beta-alpha zinc fingers"/>
    <property type="match status" value="3"/>
</dbReference>
<keyword evidence="2" id="KW-0677">Repeat</keyword>
<dbReference type="EMBL" id="ADMH02000350">
    <property type="protein sequence ID" value="ETN66866.1"/>
    <property type="molecule type" value="Genomic_DNA"/>
</dbReference>
<evidence type="ECO:0000313" key="8">
    <source>
        <dbReference type="EMBL" id="ETN66866.1"/>
    </source>
</evidence>